<dbReference type="EMBL" id="JAIZAY010000005">
    <property type="protein sequence ID" value="KAJ8041770.1"/>
    <property type="molecule type" value="Genomic_DNA"/>
</dbReference>
<dbReference type="Gene3D" id="3.40.50.11660">
    <property type="entry name" value="Glycosyl transferase family 10, C-terminal domain"/>
    <property type="match status" value="1"/>
</dbReference>
<evidence type="ECO:0000256" key="10">
    <source>
        <dbReference type="ARBA" id="ARBA00060399"/>
    </source>
</evidence>
<dbReference type="Pfam" id="PF00852">
    <property type="entry name" value="Glyco_transf_10"/>
    <property type="match status" value="1"/>
</dbReference>
<protein>
    <recommendedName>
        <fullName evidence="11">Fucosyltransferase</fullName>
        <ecNumber evidence="11">2.4.1.-</ecNumber>
    </recommendedName>
</protein>
<dbReference type="PANTHER" id="PTHR11929">
    <property type="entry name" value="ALPHA- 1,3 -FUCOSYLTRANSFERASE"/>
    <property type="match status" value="1"/>
</dbReference>
<keyword evidence="3 11" id="KW-0328">Glycosyltransferase</keyword>
<evidence type="ECO:0000256" key="11">
    <source>
        <dbReference type="RuleBase" id="RU003832"/>
    </source>
</evidence>
<evidence type="ECO:0000256" key="6">
    <source>
        <dbReference type="ARBA" id="ARBA00022968"/>
    </source>
</evidence>
<comment type="caution">
    <text evidence="14">The sequence shown here is derived from an EMBL/GenBank/DDBJ whole genome shotgun (WGS) entry which is preliminary data.</text>
</comment>
<dbReference type="InterPro" id="IPR055270">
    <property type="entry name" value="Glyco_tran_10_C"/>
</dbReference>
<evidence type="ECO:0000259" key="13">
    <source>
        <dbReference type="Pfam" id="PF17039"/>
    </source>
</evidence>
<keyword evidence="4 11" id="KW-0808">Transferase</keyword>
<evidence type="ECO:0000256" key="8">
    <source>
        <dbReference type="ARBA" id="ARBA00023136"/>
    </source>
</evidence>
<dbReference type="InterPro" id="IPR031481">
    <property type="entry name" value="Glyco_tran_10_N"/>
</dbReference>
<proteinExistence type="inferred from homology"/>
<accession>A0A9Q1CB85</accession>
<keyword evidence="7" id="KW-1133">Transmembrane helix</keyword>
<dbReference type="OrthoDB" id="427096at2759"/>
<evidence type="ECO:0000256" key="4">
    <source>
        <dbReference type="ARBA" id="ARBA00022679"/>
    </source>
</evidence>
<keyword evidence="15" id="KW-1185">Reference proteome</keyword>
<evidence type="ECO:0000313" key="15">
    <source>
        <dbReference type="Proteomes" id="UP001152320"/>
    </source>
</evidence>
<dbReference type="InterPro" id="IPR001503">
    <property type="entry name" value="Glyco_trans_10"/>
</dbReference>
<evidence type="ECO:0000256" key="9">
    <source>
        <dbReference type="ARBA" id="ARBA00023180"/>
    </source>
</evidence>
<comment type="subcellular location">
    <subcellularLocation>
        <location evidence="10">Endomembrane system</location>
        <topology evidence="10">Single-pass type II membrane protein</topology>
    </subcellularLocation>
    <subcellularLocation>
        <location evidence="11">Golgi apparatus</location>
        <location evidence="11">Golgi stack membrane</location>
        <topology evidence="11">Single-pass type II membrane protein</topology>
    </subcellularLocation>
</comment>
<keyword evidence="5 11" id="KW-0812">Transmembrane</keyword>
<comment type="pathway">
    <text evidence="1">Protein modification; protein glycosylation.</text>
</comment>
<sequence>MHFKHKYPINCDCDGSKYLVTNDSSYIQKAQIVVFTNGITRNVTPDEWRKYHSKRRKSQVWVLGTMESPQTIRVLLPPEDMNMVYNWSYTYHSKTDFPTPYGGYKEYRKQQSISTNWFSQKKNLISWTSSHCPLPKSTYRRRHFVYSLRKYLNISMYGSCGDGRLDGSDFHASMRSHKFALALENSCCSEYITEKFWNALTLYNQVPVVYGATREEYERIAPPGSFIFVQDFSSLKELAAYIKRVGNNESEYNMYHSWRKFGYSYKIKMWENMVYHCHSVCRMASKLKEVEAGNVFHFNEKGMAYYGGCRKCQKEINLVTGNDA</sequence>
<reference evidence="14" key="1">
    <citation type="submission" date="2021-10" db="EMBL/GenBank/DDBJ databases">
        <title>Tropical sea cucumber genome reveals ecological adaptation and Cuvierian tubules defense mechanism.</title>
        <authorList>
            <person name="Chen T."/>
        </authorList>
    </citation>
    <scope>NUCLEOTIDE SEQUENCE</scope>
    <source>
        <strain evidence="14">Nanhai2018</strain>
        <tissue evidence="14">Muscle</tissue>
    </source>
</reference>
<dbReference type="GO" id="GO:0046920">
    <property type="term" value="F:alpha-(1-&gt;3)-fucosyltransferase activity"/>
    <property type="evidence" value="ECO:0007669"/>
    <property type="project" value="TreeGrafter"/>
</dbReference>
<evidence type="ECO:0000256" key="1">
    <source>
        <dbReference type="ARBA" id="ARBA00004922"/>
    </source>
</evidence>
<keyword evidence="9" id="KW-0325">Glycoprotein</keyword>
<keyword evidence="8" id="KW-0472">Membrane</keyword>
<keyword evidence="6" id="KW-0735">Signal-anchor</keyword>
<dbReference type="EC" id="2.4.1.-" evidence="11"/>
<comment type="similarity">
    <text evidence="2 11">Belongs to the glycosyltransferase 10 family.</text>
</comment>
<dbReference type="SUPFAM" id="SSF53756">
    <property type="entry name" value="UDP-Glycosyltransferase/glycogen phosphorylase"/>
    <property type="match status" value="1"/>
</dbReference>
<name>A0A9Q1CB85_HOLLE</name>
<feature type="domain" description="Fucosyltransferase C-terminal" evidence="12">
    <location>
        <begin position="119"/>
        <end position="291"/>
    </location>
</feature>
<dbReference type="Pfam" id="PF17039">
    <property type="entry name" value="Glyco_tran_10_N"/>
    <property type="match status" value="1"/>
</dbReference>
<dbReference type="PANTHER" id="PTHR11929:SF145">
    <property type="entry name" value="ALPHA-(1,3)-FUCOSYLTRANSFERASE FUT-1"/>
    <property type="match status" value="1"/>
</dbReference>
<dbReference type="AlphaFoldDB" id="A0A9Q1CB85"/>
<evidence type="ECO:0000256" key="3">
    <source>
        <dbReference type="ARBA" id="ARBA00022676"/>
    </source>
</evidence>
<evidence type="ECO:0000256" key="2">
    <source>
        <dbReference type="ARBA" id="ARBA00008919"/>
    </source>
</evidence>
<dbReference type="FunFam" id="3.40.50.11660:FF:000002">
    <property type="entry name" value="Alpha-(1,3)-fucosyltransferase"/>
    <property type="match status" value="1"/>
</dbReference>
<evidence type="ECO:0000256" key="7">
    <source>
        <dbReference type="ARBA" id="ARBA00022989"/>
    </source>
</evidence>
<dbReference type="Proteomes" id="UP001152320">
    <property type="component" value="Chromosome 5"/>
</dbReference>
<organism evidence="14 15">
    <name type="scientific">Holothuria leucospilota</name>
    <name type="common">Black long sea cucumber</name>
    <name type="synonym">Mertensiothuria leucospilota</name>
    <dbReference type="NCBI Taxonomy" id="206669"/>
    <lineage>
        <taxon>Eukaryota</taxon>
        <taxon>Metazoa</taxon>
        <taxon>Echinodermata</taxon>
        <taxon>Eleutherozoa</taxon>
        <taxon>Echinozoa</taxon>
        <taxon>Holothuroidea</taxon>
        <taxon>Aspidochirotacea</taxon>
        <taxon>Aspidochirotida</taxon>
        <taxon>Holothuriidae</taxon>
        <taxon>Holothuria</taxon>
    </lineage>
</organism>
<evidence type="ECO:0000256" key="5">
    <source>
        <dbReference type="ARBA" id="ARBA00022692"/>
    </source>
</evidence>
<evidence type="ECO:0000313" key="14">
    <source>
        <dbReference type="EMBL" id="KAJ8041770.1"/>
    </source>
</evidence>
<evidence type="ECO:0000259" key="12">
    <source>
        <dbReference type="Pfam" id="PF00852"/>
    </source>
</evidence>
<keyword evidence="11" id="KW-0333">Golgi apparatus</keyword>
<dbReference type="InterPro" id="IPR038577">
    <property type="entry name" value="GT10-like_C_sf"/>
</dbReference>
<feature type="domain" description="Fucosyltransferase N-terminal" evidence="13">
    <location>
        <begin position="19"/>
        <end position="102"/>
    </location>
</feature>
<gene>
    <name evidence="14" type="ORF">HOLleu_12675</name>
</gene>
<dbReference type="GO" id="GO:0032580">
    <property type="term" value="C:Golgi cisterna membrane"/>
    <property type="evidence" value="ECO:0007669"/>
    <property type="project" value="UniProtKB-SubCell"/>
</dbReference>